<evidence type="ECO:0000313" key="2">
    <source>
        <dbReference type="EMBL" id="RKU44649.1"/>
    </source>
</evidence>
<name>A0A420Y9T6_9PEZI</name>
<comment type="caution">
    <text evidence="2">The sequence shown here is derived from an EMBL/GenBank/DDBJ whole genome shotgun (WGS) entry which is preliminary data.</text>
</comment>
<dbReference type="AlphaFoldDB" id="A0A420Y9T6"/>
<feature type="compositionally biased region" description="Low complexity" evidence="1">
    <location>
        <begin position="142"/>
        <end position="155"/>
    </location>
</feature>
<dbReference type="STRING" id="177199.A0A420Y9T6"/>
<protein>
    <submittedName>
        <fullName evidence="2">Uncharacterized protein</fullName>
    </submittedName>
</protein>
<dbReference type="Proteomes" id="UP000275385">
    <property type="component" value="Unassembled WGS sequence"/>
</dbReference>
<gene>
    <name evidence="2" type="ORF">DL546_001866</name>
</gene>
<evidence type="ECO:0000256" key="1">
    <source>
        <dbReference type="SAM" id="MobiDB-lite"/>
    </source>
</evidence>
<feature type="region of interest" description="Disordered" evidence="1">
    <location>
        <begin position="447"/>
        <end position="473"/>
    </location>
</feature>
<evidence type="ECO:0000313" key="3">
    <source>
        <dbReference type="Proteomes" id="UP000275385"/>
    </source>
</evidence>
<sequence length="702" mass="74717">MAQPQHQMSPAPSYSPAQQSPTPSLSLPPSKRPRLSPGPASQPASPFPAQQQQQYASPVSTATPPPPSNGAPSPQYHTMAPHPSQHALQPQPQQQQSQQQQPQPQQAQYQNTQYQSAPFQNGNAVPTLHLPNAQPQVYQSAPTTPITPLAPATPQPQQQMMQPQLQLQMQQPMQQSMQQPMQQQYTPAMLAPMGAPPTPSPVTPGIMGPPSKPAERPAKENDNHDPIDSLAGTGVDLRAEEQALTEYYAGNFGQDARYGFPANAPGGRGSMYGAGMANQPGQPVDGQTQEEIELGLAEKAWSEAASNLATQRSIELKNAFLDIALLHRKAAKISQHYDINLNVDLKNSAQQLLGKMKPPEGWNTEPQIKVTTKTGPNGSLVETSGSWIPHDAYLVDQLALLSIATKHRVREKIEDAFHVASVRQKTAHGDVPQDWVDVAAPMVTAAASGPQEALQGSGGSSAVSPRTNPLKRPLELSTGNAAAAASTGTGKALAGVSTNHLTSAVREHGKGDRDAEEARLRKRARRANPESATAASRAGSVAPGSPAGEPDRTLSKKELKELKKAAGPKGRKGDVSDAQSTAAANQTLSQIMTFGSKKKANKYSWMNAGGASGASTPGRLTTTGLPGTPAAAIAKAPERTRLTAEGKNRFGAWREDGDKGKKIQMRDWVAVMEIDGIDLKAIQDSYMKLDETIADKQTNMAT</sequence>
<dbReference type="OrthoDB" id="21060at2759"/>
<feature type="region of interest" description="Disordered" evidence="1">
    <location>
        <begin position="502"/>
        <end position="555"/>
    </location>
</feature>
<organism evidence="2 3">
    <name type="scientific">Coniochaeta pulveracea</name>
    <dbReference type="NCBI Taxonomy" id="177199"/>
    <lineage>
        <taxon>Eukaryota</taxon>
        <taxon>Fungi</taxon>
        <taxon>Dikarya</taxon>
        <taxon>Ascomycota</taxon>
        <taxon>Pezizomycotina</taxon>
        <taxon>Sordariomycetes</taxon>
        <taxon>Sordariomycetidae</taxon>
        <taxon>Coniochaetales</taxon>
        <taxon>Coniochaetaceae</taxon>
        <taxon>Coniochaeta</taxon>
    </lineage>
</organism>
<feature type="compositionally biased region" description="Low complexity" evidence="1">
    <location>
        <begin position="9"/>
        <end position="62"/>
    </location>
</feature>
<feature type="region of interest" description="Disordered" evidence="1">
    <location>
        <begin position="195"/>
        <end position="232"/>
    </location>
</feature>
<feature type="compositionally biased region" description="Low complexity" evidence="1">
    <location>
        <begin position="81"/>
        <end position="115"/>
    </location>
</feature>
<dbReference type="EMBL" id="QVQW01000028">
    <property type="protein sequence ID" value="RKU44649.1"/>
    <property type="molecule type" value="Genomic_DNA"/>
</dbReference>
<feature type="compositionally biased region" description="Basic and acidic residues" evidence="1">
    <location>
        <begin position="505"/>
        <end position="519"/>
    </location>
</feature>
<accession>A0A420Y9T6</accession>
<reference evidence="2 3" key="1">
    <citation type="submission" date="2018-08" db="EMBL/GenBank/DDBJ databases">
        <title>Draft genome of the lignicolous fungus Coniochaeta pulveracea.</title>
        <authorList>
            <person name="Borstlap C.J."/>
            <person name="De Witt R.N."/>
            <person name="Botha A."/>
            <person name="Volschenk H."/>
        </authorList>
    </citation>
    <scope>NUCLEOTIDE SEQUENCE [LARGE SCALE GENOMIC DNA]</scope>
    <source>
        <strain evidence="2 3">CAB683</strain>
    </source>
</reference>
<proteinExistence type="predicted"/>
<feature type="region of interest" description="Disordered" evidence="1">
    <location>
        <begin position="1"/>
        <end position="155"/>
    </location>
</feature>
<keyword evidence="3" id="KW-1185">Reference proteome</keyword>
<feature type="compositionally biased region" description="Basic and acidic residues" evidence="1">
    <location>
        <begin position="213"/>
        <end position="227"/>
    </location>
</feature>